<accession>Q20ZA5</accession>
<proteinExistence type="predicted"/>
<dbReference type="OrthoDB" id="8440179at2"/>
<dbReference type="AlphaFoldDB" id="Q20ZA5"/>
<organism evidence="1">
    <name type="scientific">Rhodopseudomonas palustris (strain BisB18)</name>
    <dbReference type="NCBI Taxonomy" id="316056"/>
    <lineage>
        <taxon>Bacteria</taxon>
        <taxon>Pseudomonadati</taxon>
        <taxon>Pseudomonadota</taxon>
        <taxon>Alphaproteobacteria</taxon>
        <taxon>Hyphomicrobiales</taxon>
        <taxon>Nitrobacteraceae</taxon>
        <taxon>Rhodopseudomonas</taxon>
    </lineage>
</organism>
<gene>
    <name evidence="1" type="ordered locus">RPC_4005</name>
</gene>
<protein>
    <submittedName>
        <fullName evidence="1">Uncharacterized protein</fullName>
    </submittedName>
</protein>
<evidence type="ECO:0000313" key="1">
    <source>
        <dbReference type="EMBL" id="ABD89531.1"/>
    </source>
</evidence>
<reference evidence="1" key="1">
    <citation type="submission" date="2006-03" db="EMBL/GenBank/DDBJ databases">
        <title>Complete sequence of Rhodopseudomonas palustris BisB18.</title>
        <authorList>
            <consortium name="US DOE Joint Genome Institute"/>
            <person name="Copeland A."/>
            <person name="Lucas S."/>
            <person name="Lapidus A."/>
            <person name="Barry K."/>
            <person name="Detter J.C."/>
            <person name="Glavina del Rio T."/>
            <person name="Hammon N."/>
            <person name="Israni S."/>
            <person name="Dalin E."/>
            <person name="Tice H."/>
            <person name="Pitluck S."/>
            <person name="Chain P."/>
            <person name="Malfatti S."/>
            <person name="Shin M."/>
            <person name="Vergez L."/>
            <person name="Schmutz J."/>
            <person name="Larimer F."/>
            <person name="Land M."/>
            <person name="Hauser L."/>
            <person name="Pelletier D.A."/>
            <person name="Kyrpides N."/>
            <person name="Anderson I."/>
            <person name="Oda Y."/>
            <person name="Harwood C.S."/>
            <person name="Richardson P."/>
        </authorList>
    </citation>
    <scope>NUCLEOTIDE SEQUENCE [LARGE SCALE GENOMIC DNA]</scope>
    <source>
        <strain evidence="1">BisB18</strain>
    </source>
</reference>
<dbReference type="STRING" id="316056.RPC_4005"/>
<dbReference type="KEGG" id="rpc:RPC_4005"/>
<dbReference type="RefSeq" id="WP_011474412.1">
    <property type="nucleotide sequence ID" value="NC_007925.1"/>
</dbReference>
<dbReference type="HOGENOM" id="CLU_868447_0_0_5"/>
<dbReference type="EMBL" id="CP000301">
    <property type="protein sequence ID" value="ABD89531.1"/>
    <property type="molecule type" value="Genomic_DNA"/>
</dbReference>
<name>Q20ZA5_RHOPB</name>
<sequence length="320" mass="35108">MSRLAELQRDLQSAAVAVAHAERTLATHPNVPSVLATLRTIQNHRASLEEQFFAAADEFGLDACGYRIELEGHTASIAGLTAVLGTFQKIFTTVYDALENGPKKTAKNSAETIEATTLGFAYTFPGSVGVMMTLANDRMLFEAKLDNAMGKTFDLIRANDSEELQYLSEVVGIPAVRLVHQWAEENVKAGFGADIVWRRDDVVKREVRVQAPEIAQKAAIIRAMRAHETAVVVGELLDVDILEHTFRMKVSDRIIQGTFDGAITSKKPAQLPKTYQATLQIMQKVVADESGHEQIDYFLVGLESPPGPPVFLTDLSDHDS</sequence>